<dbReference type="EMBL" id="CP015136">
    <property type="protein sequence ID" value="AMY09924.1"/>
    <property type="molecule type" value="Genomic_DNA"/>
</dbReference>
<dbReference type="Proteomes" id="UP000076079">
    <property type="component" value="Chromosome"/>
</dbReference>
<gene>
    <name evidence="4" type="ORF">LuPra_03151</name>
</gene>
<accession>A0A143PQ28</accession>
<evidence type="ECO:0000313" key="5">
    <source>
        <dbReference type="Proteomes" id="UP000076079"/>
    </source>
</evidence>
<dbReference type="GO" id="GO:0004622">
    <property type="term" value="F:phosphatidylcholine lysophospholipase activity"/>
    <property type="evidence" value="ECO:0007669"/>
    <property type="project" value="TreeGrafter"/>
</dbReference>
<dbReference type="InterPro" id="IPR014756">
    <property type="entry name" value="Ig_E-set"/>
</dbReference>
<keyword evidence="1" id="KW-0732">Signal</keyword>
<dbReference type="Pfam" id="PF01833">
    <property type="entry name" value="TIG"/>
    <property type="match status" value="1"/>
</dbReference>
<dbReference type="Pfam" id="PF13472">
    <property type="entry name" value="Lipase_GDSL_2"/>
    <property type="match status" value="1"/>
</dbReference>
<dbReference type="InterPro" id="IPR036698">
    <property type="entry name" value="TM1070-like_sf"/>
</dbReference>
<dbReference type="SUPFAM" id="SSF81296">
    <property type="entry name" value="E set domains"/>
    <property type="match status" value="1"/>
</dbReference>
<reference evidence="5" key="2">
    <citation type="submission" date="2016-04" db="EMBL/GenBank/DDBJ databases">
        <title>First Complete Genome Sequence of a Subdivision 6 Acidobacterium.</title>
        <authorList>
            <person name="Huang S."/>
            <person name="Vieira S."/>
            <person name="Bunk B."/>
            <person name="Riedel T."/>
            <person name="Sproeer C."/>
            <person name="Overmann J."/>
        </authorList>
    </citation>
    <scope>NUCLEOTIDE SEQUENCE [LARGE SCALE GENOMIC DNA]</scope>
    <source>
        <strain evidence="5">DSM 100886 HEG_-6_39</strain>
    </source>
</reference>
<dbReference type="PANTHER" id="PTHR30383">
    <property type="entry name" value="THIOESTERASE 1/PROTEASE 1/LYSOPHOSPHOLIPASE L1"/>
    <property type="match status" value="1"/>
</dbReference>
<dbReference type="Gene3D" id="3.40.50.1110">
    <property type="entry name" value="SGNH hydrolase"/>
    <property type="match status" value="1"/>
</dbReference>
<proteinExistence type="predicted"/>
<dbReference type="InterPro" id="IPR013783">
    <property type="entry name" value="Ig-like_fold"/>
</dbReference>
<dbReference type="InterPro" id="IPR013830">
    <property type="entry name" value="SGNH_hydro"/>
</dbReference>
<evidence type="ECO:0000256" key="1">
    <source>
        <dbReference type="SAM" id="SignalP"/>
    </source>
</evidence>
<dbReference type="Gene3D" id="2.60.40.10">
    <property type="entry name" value="Immunoglobulins"/>
    <property type="match status" value="1"/>
</dbReference>
<sequence length="804" mass="84440" precursor="true">MSLRSTHVLRLFCVLSCLLFTPALVWAQDTSRWFLAEGASNAVLEEEILVGNPGAYDLTVTVTLLPDPSAQLAPGTTLSRAFPLQATGRLTVRVAQAFPGLNGAASATVSAVRAGTSTPENIVVERSMYFPDGTRAGGHNASGVTATAQRWILAEGASGMFSTFILVANPNATTVSVRIQYLKSTGDIVTFERTLPANSRTTFWPQVEYPAQLGSAEFSTVVESTEPGKLIVAERAMYFDPSPTGSGFQRSGHDAVGVPEASYEWYFAEGYTGGNAQTAFETFLLLANTNGAATTASVTYQLDSGQTVTRDYALAPNQRLTVWVDQEGRSFDARLKAASFGMTVRATQPIVAERSMYWGTPSAADPTTPTLPWREGHATAGSPVLASRWAFAEGREGEDGSVRPYSTFFLLSNPSASAVNVKATFFTEDGGGVTTTRTIAAGGRANIWTAESALGALANRRFAVAIESTNGGTFVAERAMYAFSDFRAGHVNMGTPWPGVIAAPAHPPATVTITGISPAQVRLSGGEPITISGTGFSIDSEVTLDGIPMTVTSATSTTITAITPVRTATTGFGSVGPSRVRVTASGFTTVAGTIQRVFRVLAIGDSFTEGQLVERIPIPPPPPTPTNPTPVSPGFTQTYSFANPPYPEALEGVLHTDAQYGATADVDNAGFSGECASIAGCSGNPTRGADRIGPLVTARKYDVVIILEGFNDLNAGGSLSGAITALRSMGTTARASGATVVMGRIQVMRSDMLDAIRTMALEEMFTRVDFGASVEIGTDDVHPTQDGYETMAGIVYGVIKGTIK</sequence>
<name>A0A143PQ28_LUTPR</name>
<feature type="domain" description="IPT/TIG" evidence="2">
    <location>
        <begin position="512"/>
        <end position="586"/>
    </location>
</feature>
<feature type="domain" description="SGNH hydrolase-type esterase" evidence="3">
    <location>
        <begin position="602"/>
        <end position="789"/>
    </location>
</feature>
<protein>
    <submittedName>
        <fullName evidence="4">IPT/TIG domain protein</fullName>
    </submittedName>
</protein>
<dbReference type="RefSeq" id="WP_110171623.1">
    <property type="nucleotide sequence ID" value="NZ_CP015136.1"/>
</dbReference>
<dbReference type="PANTHER" id="PTHR30383:SF5">
    <property type="entry name" value="SGNH HYDROLASE-TYPE ESTERASE DOMAIN-CONTAINING PROTEIN"/>
    <property type="match status" value="1"/>
</dbReference>
<evidence type="ECO:0000259" key="3">
    <source>
        <dbReference type="Pfam" id="PF13472"/>
    </source>
</evidence>
<dbReference type="InterPro" id="IPR051532">
    <property type="entry name" value="Ester_Hydrolysis_Enzymes"/>
</dbReference>
<dbReference type="Gene3D" id="2.60.290.11">
    <property type="entry name" value="TM1070-like"/>
    <property type="match status" value="3"/>
</dbReference>
<organism evidence="4 5">
    <name type="scientific">Luteitalea pratensis</name>
    <dbReference type="NCBI Taxonomy" id="1855912"/>
    <lineage>
        <taxon>Bacteria</taxon>
        <taxon>Pseudomonadati</taxon>
        <taxon>Acidobacteriota</taxon>
        <taxon>Vicinamibacteria</taxon>
        <taxon>Vicinamibacterales</taxon>
        <taxon>Vicinamibacteraceae</taxon>
        <taxon>Luteitalea</taxon>
    </lineage>
</organism>
<dbReference type="CDD" id="cd00102">
    <property type="entry name" value="IPT"/>
    <property type="match status" value="1"/>
</dbReference>
<dbReference type="KEGG" id="abac:LuPra_03151"/>
<reference evidence="4 5" key="1">
    <citation type="journal article" date="2016" name="Genome Announc.">
        <title>First Complete Genome Sequence of a Subdivision 6 Acidobacterium Strain.</title>
        <authorList>
            <person name="Huang S."/>
            <person name="Vieira S."/>
            <person name="Bunk B."/>
            <person name="Riedel T."/>
            <person name="Sproer C."/>
            <person name="Overmann J."/>
        </authorList>
    </citation>
    <scope>NUCLEOTIDE SEQUENCE [LARGE SCALE GENOMIC DNA]</scope>
    <source>
        <strain evidence="5">DSM 100886 HEG_-6_39</strain>
    </source>
</reference>
<evidence type="ECO:0000259" key="2">
    <source>
        <dbReference type="Pfam" id="PF01833"/>
    </source>
</evidence>
<dbReference type="AlphaFoldDB" id="A0A143PQ28"/>
<dbReference type="STRING" id="1855912.LuPra_03151"/>
<dbReference type="InterPro" id="IPR002909">
    <property type="entry name" value="IPT_dom"/>
</dbReference>
<keyword evidence="5" id="KW-1185">Reference proteome</keyword>
<dbReference type="InterPro" id="IPR036514">
    <property type="entry name" value="SGNH_hydro_sf"/>
</dbReference>
<dbReference type="SUPFAM" id="SSF52266">
    <property type="entry name" value="SGNH hydrolase"/>
    <property type="match status" value="1"/>
</dbReference>
<evidence type="ECO:0000313" key="4">
    <source>
        <dbReference type="EMBL" id="AMY09924.1"/>
    </source>
</evidence>
<dbReference type="OrthoDB" id="135775at2"/>
<feature type="chain" id="PRO_5007511793" evidence="1">
    <location>
        <begin position="28"/>
        <end position="804"/>
    </location>
</feature>
<feature type="signal peptide" evidence="1">
    <location>
        <begin position="1"/>
        <end position="27"/>
    </location>
</feature>